<reference evidence="2 3" key="1">
    <citation type="journal article" date="2015" name="Microbiology (Mosc.)">
        <title>Genomics of the Weissella cibaria species with an examination of its metabolic traits.</title>
        <authorList>
            <person name="Lynch K.M."/>
            <person name="Lucid A."/>
            <person name="Arendt E.K."/>
            <person name="Sleator R.D."/>
            <person name="Lucey B."/>
            <person name="Coffey A."/>
        </authorList>
    </citation>
    <scope>NUCLEOTIDE SEQUENCE [LARGE SCALE GENOMIC DNA]</scope>
    <source>
        <strain evidence="2 3">MG1</strain>
    </source>
</reference>
<sequence length="91" mass="10001">MVSKKLTTRLEKKQEELAIAESKAETLRQEVANLEQEVRLELLAQLETNLGTTDWSEIESFISGVSAKPVDQASLSEPTASQQFVHPGGGF</sequence>
<evidence type="ECO:0000313" key="2">
    <source>
        <dbReference type="EMBL" id="KIU19792.1"/>
    </source>
</evidence>
<dbReference type="PATRIC" id="fig|137591.25.peg.1784"/>
<evidence type="ECO:0000256" key="1">
    <source>
        <dbReference type="SAM" id="Coils"/>
    </source>
</evidence>
<organism evidence="2 3">
    <name type="scientific">Weissella cibaria</name>
    <dbReference type="NCBI Taxonomy" id="137591"/>
    <lineage>
        <taxon>Bacteria</taxon>
        <taxon>Bacillati</taxon>
        <taxon>Bacillota</taxon>
        <taxon>Bacilli</taxon>
        <taxon>Lactobacillales</taxon>
        <taxon>Lactobacillaceae</taxon>
        <taxon>Weissella</taxon>
    </lineage>
</organism>
<accession>A0A0D1LM66</accession>
<dbReference type="Proteomes" id="UP000032287">
    <property type="component" value="Unassembled WGS sequence"/>
</dbReference>
<keyword evidence="3" id="KW-1185">Reference proteome</keyword>
<protein>
    <submittedName>
        <fullName evidence="2">Uncharacterized protein</fullName>
    </submittedName>
</protein>
<proteinExistence type="predicted"/>
<gene>
    <name evidence="2" type="ORF">QX99_01813</name>
</gene>
<keyword evidence="1" id="KW-0175">Coiled coil</keyword>
<feature type="coiled-coil region" evidence="1">
    <location>
        <begin position="3"/>
        <end position="44"/>
    </location>
</feature>
<dbReference type="AlphaFoldDB" id="A0A0D1LM66"/>
<name>A0A0D1LM66_9LACO</name>
<dbReference type="RefSeq" id="WP_043711988.1">
    <property type="nucleotide sequence ID" value="NZ_JALOCT010000001.1"/>
</dbReference>
<evidence type="ECO:0000313" key="3">
    <source>
        <dbReference type="Proteomes" id="UP000032287"/>
    </source>
</evidence>
<dbReference type="EMBL" id="JWHU01000034">
    <property type="protein sequence ID" value="KIU19792.1"/>
    <property type="molecule type" value="Genomic_DNA"/>
</dbReference>
<comment type="caution">
    <text evidence="2">The sequence shown here is derived from an EMBL/GenBank/DDBJ whole genome shotgun (WGS) entry which is preliminary data.</text>
</comment>